<evidence type="ECO:0000256" key="3">
    <source>
        <dbReference type="ARBA" id="ARBA00022475"/>
    </source>
</evidence>
<protein>
    <submittedName>
        <fullName evidence="7">Putative oxidoreductase</fullName>
    </submittedName>
</protein>
<comment type="similarity">
    <text evidence="2">Belongs to the DoxX family.</text>
</comment>
<evidence type="ECO:0000256" key="4">
    <source>
        <dbReference type="ARBA" id="ARBA00022692"/>
    </source>
</evidence>
<evidence type="ECO:0000256" key="5">
    <source>
        <dbReference type="ARBA" id="ARBA00022989"/>
    </source>
</evidence>
<proteinExistence type="inferred from homology"/>
<sequence>MTPALSRLSDRTHALTARAGRLIPHDLLALLARLGLAGIFWRSGQTKVDGDFTITSTTYFLFADEYQVPLIPPESAAILATWAEHVLPILLVLGLASRLGALALLAMTATIQLFVYPANWPDHTLWATTLLYLIAHGPGRASADHLIAGAPRRTDGKGAPPP</sequence>
<evidence type="ECO:0000256" key="2">
    <source>
        <dbReference type="ARBA" id="ARBA00006679"/>
    </source>
</evidence>
<keyword evidence="5" id="KW-1133">Transmembrane helix</keyword>
<dbReference type="GO" id="GO:0005886">
    <property type="term" value="C:plasma membrane"/>
    <property type="evidence" value="ECO:0007669"/>
    <property type="project" value="UniProtKB-SubCell"/>
</dbReference>
<keyword evidence="8" id="KW-1185">Reference proteome</keyword>
<dbReference type="STRING" id="83401.SAMN05421742_1087"/>
<reference evidence="8" key="1">
    <citation type="submission" date="2016-10" db="EMBL/GenBank/DDBJ databases">
        <authorList>
            <person name="Varghese N."/>
            <person name="Submissions S."/>
        </authorList>
    </citation>
    <scope>NUCLEOTIDE SEQUENCE [LARGE SCALE GENOMIC DNA]</scope>
    <source>
        <strain evidence="8">930I</strain>
    </source>
</reference>
<dbReference type="RefSeq" id="WP_092620354.1">
    <property type="nucleotide sequence ID" value="NZ_FNCV01000008.1"/>
</dbReference>
<evidence type="ECO:0000313" key="7">
    <source>
        <dbReference type="EMBL" id="SDH56568.1"/>
    </source>
</evidence>
<keyword evidence="3" id="KW-1003">Cell membrane</keyword>
<dbReference type="InterPro" id="IPR032808">
    <property type="entry name" value="DoxX"/>
</dbReference>
<accession>A0A1G8DFT3</accession>
<evidence type="ECO:0000313" key="8">
    <source>
        <dbReference type="Proteomes" id="UP000217076"/>
    </source>
</evidence>
<dbReference type="EMBL" id="FNCV01000008">
    <property type="protein sequence ID" value="SDH56568.1"/>
    <property type="molecule type" value="Genomic_DNA"/>
</dbReference>
<organism evidence="7 8">
    <name type="scientific">Roseospirillum parvum</name>
    <dbReference type="NCBI Taxonomy" id="83401"/>
    <lineage>
        <taxon>Bacteria</taxon>
        <taxon>Pseudomonadati</taxon>
        <taxon>Pseudomonadota</taxon>
        <taxon>Alphaproteobacteria</taxon>
        <taxon>Rhodospirillales</taxon>
        <taxon>Rhodospirillaceae</taxon>
        <taxon>Roseospirillum</taxon>
    </lineage>
</organism>
<dbReference type="OrthoDB" id="121744at2"/>
<evidence type="ECO:0000256" key="6">
    <source>
        <dbReference type="ARBA" id="ARBA00023136"/>
    </source>
</evidence>
<evidence type="ECO:0000256" key="1">
    <source>
        <dbReference type="ARBA" id="ARBA00004651"/>
    </source>
</evidence>
<comment type="subcellular location">
    <subcellularLocation>
        <location evidence="1">Cell membrane</location>
        <topology evidence="1">Multi-pass membrane protein</topology>
    </subcellularLocation>
</comment>
<dbReference type="PANTHER" id="PTHR33452">
    <property type="entry name" value="OXIDOREDUCTASE CATD-RELATED"/>
    <property type="match status" value="1"/>
</dbReference>
<dbReference type="AlphaFoldDB" id="A0A1G8DFT3"/>
<dbReference type="PANTHER" id="PTHR33452:SF1">
    <property type="entry name" value="INNER MEMBRANE PROTEIN YPHA-RELATED"/>
    <property type="match status" value="1"/>
</dbReference>
<gene>
    <name evidence="7" type="ORF">SAMN05421742_1087</name>
</gene>
<keyword evidence="6" id="KW-0472">Membrane</keyword>
<keyword evidence="4" id="KW-0812">Transmembrane</keyword>
<dbReference type="InterPro" id="IPR051907">
    <property type="entry name" value="DoxX-like_oxidoreductase"/>
</dbReference>
<dbReference type="Pfam" id="PF07681">
    <property type="entry name" value="DoxX"/>
    <property type="match status" value="1"/>
</dbReference>
<dbReference type="Proteomes" id="UP000217076">
    <property type="component" value="Unassembled WGS sequence"/>
</dbReference>
<name>A0A1G8DFT3_9PROT</name>